<gene>
    <name evidence="1" type="ORF">NCTC10899_00968</name>
</gene>
<organism evidence="1 2">
    <name type="scientific">Ectopseudomonas mendocina</name>
    <name type="common">Pseudomonas mendocina</name>
    <dbReference type="NCBI Taxonomy" id="300"/>
    <lineage>
        <taxon>Bacteria</taxon>
        <taxon>Pseudomonadati</taxon>
        <taxon>Pseudomonadota</taxon>
        <taxon>Gammaproteobacteria</taxon>
        <taxon>Pseudomonadales</taxon>
        <taxon>Pseudomonadaceae</taxon>
        <taxon>Ectopseudomonas</taxon>
    </lineage>
</organism>
<proteinExistence type="predicted"/>
<dbReference type="RefSeq" id="WP_115290568.1">
    <property type="nucleotide sequence ID" value="NZ_UGUU01000001.1"/>
</dbReference>
<reference evidence="1 2" key="1">
    <citation type="submission" date="2018-06" db="EMBL/GenBank/DDBJ databases">
        <authorList>
            <consortium name="Pathogen Informatics"/>
            <person name="Doyle S."/>
        </authorList>
    </citation>
    <scope>NUCLEOTIDE SEQUENCE [LARGE SCALE GENOMIC DNA]</scope>
    <source>
        <strain evidence="1 2">NCTC10899</strain>
    </source>
</reference>
<dbReference type="EMBL" id="UGUU01000001">
    <property type="protein sequence ID" value="SUD38198.1"/>
    <property type="molecule type" value="Genomic_DNA"/>
</dbReference>
<accession>A0A379IPE0</accession>
<protein>
    <recommendedName>
        <fullName evidence="3">Lipoprotein</fullName>
    </recommendedName>
</protein>
<dbReference type="OrthoDB" id="5889552at2"/>
<dbReference type="AlphaFoldDB" id="A0A379IPE0"/>
<sequence>MNTLQKGLGLSALTLLSACSSGTPGCADDDSTSLLREIVEGHFLESAYGRQLRPMVEYSIRGIRTEQHDDKLDSYECSATLEFHLVSNPNGPTQKQGIEYDVHSIKDPDADFEISYTGIKEGILKAAMAKSMGWK</sequence>
<evidence type="ECO:0008006" key="3">
    <source>
        <dbReference type="Google" id="ProtNLM"/>
    </source>
</evidence>
<evidence type="ECO:0000313" key="1">
    <source>
        <dbReference type="EMBL" id="SUD38198.1"/>
    </source>
</evidence>
<evidence type="ECO:0000313" key="2">
    <source>
        <dbReference type="Proteomes" id="UP000254260"/>
    </source>
</evidence>
<dbReference type="PROSITE" id="PS51257">
    <property type="entry name" value="PROKAR_LIPOPROTEIN"/>
    <property type="match status" value="1"/>
</dbReference>
<name>A0A379IPE0_ECTME</name>
<dbReference type="Proteomes" id="UP000254260">
    <property type="component" value="Unassembled WGS sequence"/>
</dbReference>